<evidence type="ECO:0000256" key="14">
    <source>
        <dbReference type="ARBA" id="ARBA00023288"/>
    </source>
</evidence>
<sequence length="201" mass="20222">MKYAFAAIALAAAASAQSLDILPECARACVREVADAQNCDATDVSCLCRGIQDPSVTDCGLRECGPDQLLGELLPAVIQLCPEIATQSFSIPEPPATTDASSDIASTTVTETATVTSTTGTDTASETDTTSGTETESETVSETTIDTTVTTTFTDSTGGESTVTETSPLTTSTSTEDGDSGAARVGSGGALAMLVAAAMAL</sequence>
<comment type="similarity">
    <text evidence="3">Belongs to the RBT5 family.</text>
</comment>
<feature type="signal peptide" evidence="17">
    <location>
        <begin position="1"/>
        <end position="16"/>
    </location>
</feature>
<organism evidence="19 20">
    <name type="scientific">Stachybotrys elegans</name>
    <dbReference type="NCBI Taxonomy" id="80388"/>
    <lineage>
        <taxon>Eukaryota</taxon>
        <taxon>Fungi</taxon>
        <taxon>Dikarya</taxon>
        <taxon>Ascomycota</taxon>
        <taxon>Pezizomycotina</taxon>
        <taxon>Sordariomycetes</taxon>
        <taxon>Hypocreomycetidae</taxon>
        <taxon>Hypocreales</taxon>
        <taxon>Stachybotryaceae</taxon>
        <taxon>Stachybotrys</taxon>
    </lineage>
</organism>
<feature type="region of interest" description="Disordered" evidence="16">
    <location>
        <begin position="91"/>
        <end position="182"/>
    </location>
</feature>
<feature type="binding site" description="axial binding residue" evidence="15">
    <location>
        <position position="43"/>
    </location>
    <ligand>
        <name>heme</name>
        <dbReference type="ChEBI" id="CHEBI:30413"/>
    </ligand>
    <ligandPart>
        <name>Fe</name>
        <dbReference type="ChEBI" id="CHEBI:18248"/>
    </ligandPart>
</feature>
<evidence type="ECO:0000256" key="16">
    <source>
        <dbReference type="SAM" id="MobiDB-lite"/>
    </source>
</evidence>
<dbReference type="PANTHER" id="PTHR37928">
    <property type="entry name" value="CFEM DOMAIN PROTEIN (AFU_ORTHOLOGUE AFUA_6G14090)"/>
    <property type="match status" value="1"/>
</dbReference>
<evidence type="ECO:0000256" key="12">
    <source>
        <dbReference type="ARBA" id="ARBA00023157"/>
    </source>
</evidence>
<evidence type="ECO:0000256" key="4">
    <source>
        <dbReference type="ARBA" id="ARBA00022475"/>
    </source>
</evidence>
<keyword evidence="5" id="KW-0964">Secreted</keyword>
<evidence type="ECO:0000256" key="3">
    <source>
        <dbReference type="ARBA" id="ARBA00010031"/>
    </source>
</evidence>
<gene>
    <name evidence="19" type="ORF">B0I35DRAFT_482274</name>
</gene>
<evidence type="ECO:0000256" key="13">
    <source>
        <dbReference type="ARBA" id="ARBA00023180"/>
    </source>
</evidence>
<keyword evidence="8 15" id="KW-0479">Metal-binding</keyword>
<dbReference type="AlphaFoldDB" id="A0A8K0WMY4"/>
<dbReference type="InterPro" id="IPR051735">
    <property type="entry name" value="CFEM_domain"/>
</dbReference>
<dbReference type="OrthoDB" id="3767534at2759"/>
<evidence type="ECO:0000259" key="18">
    <source>
        <dbReference type="PROSITE" id="PS52012"/>
    </source>
</evidence>
<keyword evidence="14" id="KW-0449">Lipoprotein</keyword>
<accession>A0A8K0WMY4</accession>
<dbReference type="PROSITE" id="PS52012">
    <property type="entry name" value="CFEM"/>
    <property type="match status" value="1"/>
</dbReference>
<dbReference type="GO" id="GO:0005886">
    <property type="term" value="C:plasma membrane"/>
    <property type="evidence" value="ECO:0007669"/>
    <property type="project" value="UniProtKB-SubCell"/>
</dbReference>
<comment type="caution">
    <text evidence="19">The sequence shown here is derived from an EMBL/GenBank/DDBJ whole genome shotgun (WGS) entry which is preliminary data.</text>
</comment>
<keyword evidence="12 15" id="KW-1015">Disulfide bond</keyword>
<keyword evidence="13" id="KW-0325">Glycoprotein</keyword>
<keyword evidence="4" id="KW-1003">Cell membrane</keyword>
<evidence type="ECO:0000256" key="1">
    <source>
        <dbReference type="ARBA" id="ARBA00004609"/>
    </source>
</evidence>
<evidence type="ECO:0000256" key="2">
    <source>
        <dbReference type="ARBA" id="ARBA00004613"/>
    </source>
</evidence>
<keyword evidence="20" id="KW-1185">Reference proteome</keyword>
<dbReference type="Proteomes" id="UP000813444">
    <property type="component" value="Unassembled WGS sequence"/>
</dbReference>
<dbReference type="SMART" id="SM00747">
    <property type="entry name" value="CFEM"/>
    <property type="match status" value="1"/>
</dbReference>
<keyword evidence="7" id="KW-0336">GPI-anchor</keyword>
<comment type="caution">
    <text evidence="15">Lacks conserved residue(s) required for the propagation of feature annotation.</text>
</comment>
<protein>
    <recommendedName>
        <fullName evidence="18">CFEM domain-containing protein</fullName>
    </recommendedName>
</protein>
<evidence type="ECO:0000313" key="19">
    <source>
        <dbReference type="EMBL" id="KAH7309510.1"/>
    </source>
</evidence>
<keyword evidence="6 15" id="KW-0349">Heme</keyword>
<keyword evidence="10 15" id="KW-0408">Iron</keyword>
<feature type="domain" description="CFEM" evidence="18">
    <location>
        <begin position="1"/>
        <end position="108"/>
    </location>
</feature>
<keyword evidence="9 17" id="KW-0732">Signal</keyword>
<dbReference type="EMBL" id="JAGPNK010000013">
    <property type="protein sequence ID" value="KAH7309510.1"/>
    <property type="molecule type" value="Genomic_DNA"/>
</dbReference>
<reference evidence="19" key="1">
    <citation type="journal article" date="2021" name="Nat. Commun.">
        <title>Genetic determinants of endophytism in the Arabidopsis root mycobiome.</title>
        <authorList>
            <person name="Mesny F."/>
            <person name="Miyauchi S."/>
            <person name="Thiergart T."/>
            <person name="Pickel B."/>
            <person name="Atanasova L."/>
            <person name="Karlsson M."/>
            <person name="Huettel B."/>
            <person name="Barry K.W."/>
            <person name="Haridas S."/>
            <person name="Chen C."/>
            <person name="Bauer D."/>
            <person name="Andreopoulos W."/>
            <person name="Pangilinan J."/>
            <person name="LaButti K."/>
            <person name="Riley R."/>
            <person name="Lipzen A."/>
            <person name="Clum A."/>
            <person name="Drula E."/>
            <person name="Henrissat B."/>
            <person name="Kohler A."/>
            <person name="Grigoriev I.V."/>
            <person name="Martin F.M."/>
            <person name="Hacquard S."/>
        </authorList>
    </citation>
    <scope>NUCLEOTIDE SEQUENCE</scope>
    <source>
        <strain evidence="19">MPI-CAGE-CH-0235</strain>
    </source>
</reference>
<dbReference type="Pfam" id="PF05730">
    <property type="entry name" value="CFEM"/>
    <property type="match status" value="1"/>
</dbReference>
<name>A0A8K0WMY4_9HYPO</name>
<feature type="disulfide bond" evidence="15">
    <location>
        <begin position="39"/>
        <end position="46"/>
    </location>
</feature>
<dbReference type="PANTHER" id="PTHR37928:SF1">
    <property type="entry name" value="CFEM DOMAIN PROTEIN (AFU_ORTHOLOGUE AFUA_6G14090)"/>
    <property type="match status" value="1"/>
</dbReference>
<comment type="subcellular location">
    <subcellularLocation>
        <location evidence="1">Cell membrane</location>
        <topology evidence="1">Lipid-anchor</topology>
        <topology evidence="1">GPI-anchor</topology>
    </subcellularLocation>
    <subcellularLocation>
        <location evidence="2">Secreted</location>
    </subcellularLocation>
</comment>
<dbReference type="GO" id="GO:0098552">
    <property type="term" value="C:side of membrane"/>
    <property type="evidence" value="ECO:0007669"/>
    <property type="project" value="UniProtKB-KW"/>
</dbReference>
<feature type="disulfide bond" evidence="15">
    <location>
        <begin position="48"/>
        <end position="81"/>
    </location>
</feature>
<evidence type="ECO:0000256" key="15">
    <source>
        <dbReference type="PROSITE-ProRule" id="PRU01356"/>
    </source>
</evidence>
<dbReference type="GO" id="GO:0046872">
    <property type="term" value="F:metal ion binding"/>
    <property type="evidence" value="ECO:0007669"/>
    <property type="project" value="UniProtKB-UniRule"/>
</dbReference>
<evidence type="ECO:0000256" key="6">
    <source>
        <dbReference type="ARBA" id="ARBA00022617"/>
    </source>
</evidence>
<evidence type="ECO:0000256" key="10">
    <source>
        <dbReference type="ARBA" id="ARBA00023004"/>
    </source>
</evidence>
<evidence type="ECO:0000256" key="8">
    <source>
        <dbReference type="ARBA" id="ARBA00022723"/>
    </source>
</evidence>
<keyword evidence="11" id="KW-0472">Membrane</keyword>
<evidence type="ECO:0000313" key="20">
    <source>
        <dbReference type="Proteomes" id="UP000813444"/>
    </source>
</evidence>
<evidence type="ECO:0000256" key="7">
    <source>
        <dbReference type="ARBA" id="ARBA00022622"/>
    </source>
</evidence>
<evidence type="ECO:0000256" key="17">
    <source>
        <dbReference type="SAM" id="SignalP"/>
    </source>
</evidence>
<evidence type="ECO:0000256" key="11">
    <source>
        <dbReference type="ARBA" id="ARBA00023136"/>
    </source>
</evidence>
<proteinExistence type="inferred from homology"/>
<dbReference type="GO" id="GO:0005576">
    <property type="term" value="C:extracellular region"/>
    <property type="evidence" value="ECO:0007669"/>
    <property type="project" value="UniProtKB-SubCell"/>
</dbReference>
<evidence type="ECO:0000256" key="9">
    <source>
        <dbReference type="ARBA" id="ARBA00022729"/>
    </source>
</evidence>
<evidence type="ECO:0000256" key="5">
    <source>
        <dbReference type="ARBA" id="ARBA00022525"/>
    </source>
</evidence>
<feature type="chain" id="PRO_5035480601" description="CFEM domain-containing protein" evidence="17">
    <location>
        <begin position="17"/>
        <end position="201"/>
    </location>
</feature>
<feature type="compositionally biased region" description="Low complexity" evidence="16">
    <location>
        <begin position="96"/>
        <end position="175"/>
    </location>
</feature>
<dbReference type="InterPro" id="IPR008427">
    <property type="entry name" value="Extracellular_membr_CFEM_dom"/>
</dbReference>